<comment type="caution">
    <text evidence="1">The sequence shown here is derived from an EMBL/GenBank/DDBJ whole genome shotgun (WGS) entry which is preliminary data.</text>
</comment>
<accession>A0ACC3NFC1</accession>
<organism evidence="1 2">
    <name type="scientific">Vermiconidia calcicola</name>
    <dbReference type="NCBI Taxonomy" id="1690605"/>
    <lineage>
        <taxon>Eukaryota</taxon>
        <taxon>Fungi</taxon>
        <taxon>Dikarya</taxon>
        <taxon>Ascomycota</taxon>
        <taxon>Pezizomycotina</taxon>
        <taxon>Dothideomycetes</taxon>
        <taxon>Dothideomycetidae</taxon>
        <taxon>Mycosphaerellales</taxon>
        <taxon>Extremaceae</taxon>
        <taxon>Vermiconidia</taxon>
    </lineage>
</organism>
<gene>
    <name evidence="1" type="ORF">LTR37_006704</name>
</gene>
<name>A0ACC3NFC1_9PEZI</name>
<dbReference type="EMBL" id="JAUTXU010000045">
    <property type="protein sequence ID" value="KAK3715974.1"/>
    <property type="molecule type" value="Genomic_DNA"/>
</dbReference>
<proteinExistence type="predicted"/>
<sequence length="926" mass="99138">MAEVVAPDHHTGLGRSGIAAMAISGGPRIEMVQNPDFSFPRQRQTSLSSRGETEQSSRRPASMHINLPPQDTSGAHRRSVSTLPSFTFNAANASGLQADPESPSQSPGENVPTTPSRRGHKRGGSEFVGGDSRFGVSSAVSSSPTKADALPLPSVPAAPPPSGRRGHAHRRSAAMSSHDVSSIMQPQEVQPRLSSSLPNTPMEHPSQIPPLDRAETSPKVVEDVSDPFGPSSEDSTGRPSSRPRVGFAENVEYIPRPLSTISSGTESSMSTVRGHSYNNSINSVVSMGSLSPQRTPRNSAITAVDDAPKPMARSSLEVSKRIEKEGEWLKSRSSSSLKRPHSDLAMAPPGTQFVLPEQPARARPAHHKKQSLSHAFGFDRRRSDPTMGITAGEPPRLSVISLQDPLSGGTSTADYNESRLGEHLSSARRIKQWAASKMSRKSKDGGRSLTASSSASSIRPVSAGSVNVPGKVPTTETPVAETNLDAVLGSQDMTGEARLQQPRVEFDVPPPSRHGSFHTPETDVPDIMVDLDAALGPHKTPPIGSQNRRKELHSNRLTKDFSGPGGHYHRRTESAPALQPFEPVRLGTPSESSITMADVFEEDEEDDMNEAQLRRPSSIAVSARSGAEEEDSKRVEVVDPDGSYQHVSLSSGSESGLGIQRGEWEPARPSTAHGNVSSRVSSLGGDRRGSSIAEETIMEETSSGVEVIDIVEAHEEPRSSSLTKSSDSSETPTILVPTSGALTLSDGTQSVVTDETYQTSTFSSPDINRRQSSFDTSRLGTSASSMTDNRTMSSCATSDHGHDHRISVDDVPSLTSSRSTMLSTMHANGSRREVGGTRTPSASSCAIGPAVTAERRRKRDSIQSLSQLVGNSFSSRPKAADEPRPQTAAPESVAPKVAKKKEHRIKKLMFWKSKQNAKQLVQQEPR</sequence>
<protein>
    <submittedName>
        <fullName evidence="1">Uncharacterized protein</fullName>
    </submittedName>
</protein>
<keyword evidence="2" id="KW-1185">Reference proteome</keyword>
<evidence type="ECO:0000313" key="1">
    <source>
        <dbReference type="EMBL" id="KAK3715974.1"/>
    </source>
</evidence>
<dbReference type="Proteomes" id="UP001281147">
    <property type="component" value="Unassembled WGS sequence"/>
</dbReference>
<reference evidence="1" key="1">
    <citation type="submission" date="2023-07" db="EMBL/GenBank/DDBJ databases">
        <title>Black Yeasts Isolated from many extreme environments.</title>
        <authorList>
            <person name="Coleine C."/>
            <person name="Stajich J.E."/>
            <person name="Selbmann L."/>
        </authorList>
    </citation>
    <scope>NUCLEOTIDE SEQUENCE</scope>
    <source>
        <strain evidence="1">CCFEE 5714</strain>
    </source>
</reference>
<evidence type="ECO:0000313" key="2">
    <source>
        <dbReference type="Proteomes" id="UP001281147"/>
    </source>
</evidence>